<dbReference type="GO" id="GO:0016020">
    <property type="term" value="C:membrane"/>
    <property type="evidence" value="ECO:0007669"/>
    <property type="project" value="TreeGrafter"/>
</dbReference>
<accession>A0A258FB72</accession>
<evidence type="ECO:0000259" key="1">
    <source>
        <dbReference type="Pfam" id="PF00561"/>
    </source>
</evidence>
<organism evidence="2 3">
    <name type="scientific">Brevundimonas subvibrioides</name>
    <dbReference type="NCBI Taxonomy" id="74313"/>
    <lineage>
        <taxon>Bacteria</taxon>
        <taxon>Pseudomonadati</taxon>
        <taxon>Pseudomonadota</taxon>
        <taxon>Alphaproteobacteria</taxon>
        <taxon>Caulobacterales</taxon>
        <taxon>Caulobacteraceae</taxon>
        <taxon>Brevundimonas</taxon>
    </lineage>
</organism>
<dbReference type="PANTHER" id="PTHR43798">
    <property type="entry name" value="MONOACYLGLYCEROL LIPASE"/>
    <property type="match status" value="1"/>
</dbReference>
<dbReference type="AlphaFoldDB" id="A0A258FB72"/>
<reference evidence="2 3" key="1">
    <citation type="submission" date="2017-03" db="EMBL/GenBank/DDBJ databases">
        <title>Lifting the veil on microbial sulfur biogeochemistry in mining wastewaters.</title>
        <authorList>
            <person name="Kantor R.S."/>
            <person name="Colenbrander Nelson T."/>
            <person name="Marshall S."/>
            <person name="Bennett D."/>
            <person name="Apte S."/>
            <person name="Camacho D."/>
            <person name="Thomas B.C."/>
            <person name="Warren L.A."/>
            <person name="Banfield J.F."/>
        </authorList>
    </citation>
    <scope>NUCLEOTIDE SEQUENCE [LARGE SCALE GENOMIC DNA]</scope>
    <source>
        <strain evidence="2">32-69-9</strain>
    </source>
</reference>
<dbReference type="Proteomes" id="UP000215595">
    <property type="component" value="Unassembled WGS sequence"/>
</dbReference>
<sequence>MVRSGGERGFVTVDGRRVLIRRYGRGPAVLVIHGSPQSSRAVEAVCQALAARGLTALAPDTPGAGASDPLPIADPDSADFAHALHRLTETLGLSRVGLYGFHTGAATAATFAALFPQSTAALVCDGLPAWTEVERDRFLADYLPPFEPVWDGSHMAWLWARMEAQTVFFPWHSTDPAERMAMAVSSPEHIHANAMDLLATGDAYRPVYRAAFTFRAEAVTPHLSETALIACAASDILTAHLDRPGLAGRGVVLPDALSLHAAAVDHLAAHPGDPAPDRIGDGFLALGDDRLAVHRLSEVPGRPLVMLHDAGGSAADLTPPEGRPVIALDLPGHGLSSEGWTGPIDWPETVRAALDALNLTDAEITGVGAGSVLASALTGVEPRPGRVLGPPDPVPSLAPEWDGAHLLRAFRIASWERLFDPWHRRDPAYRIDRPADLAATHARAVSLLRAHRRWSDFEEWAASSPQIRHPRA</sequence>
<name>A0A258FB72_9CAUL</name>
<dbReference type="InterPro" id="IPR029058">
    <property type="entry name" value="AB_hydrolase_fold"/>
</dbReference>
<dbReference type="SUPFAM" id="SSF53474">
    <property type="entry name" value="alpha/beta-Hydrolases"/>
    <property type="match status" value="2"/>
</dbReference>
<comment type="caution">
    <text evidence="2">The sequence shown here is derived from an EMBL/GenBank/DDBJ whole genome shotgun (WGS) entry which is preliminary data.</text>
</comment>
<evidence type="ECO:0000313" key="2">
    <source>
        <dbReference type="EMBL" id="OYX29810.1"/>
    </source>
</evidence>
<dbReference type="EMBL" id="NCEB01000056">
    <property type="protein sequence ID" value="OYX29810.1"/>
    <property type="molecule type" value="Genomic_DNA"/>
</dbReference>
<protein>
    <recommendedName>
        <fullName evidence="1">AB hydrolase-1 domain-containing protein</fullName>
    </recommendedName>
</protein>
<dbReference type="Gene3D" id="3.40.50.1820">
    <property type="entry name" value="alpha/beta hydrolase"/>
    <property type="match status" value="2"/>
</dbReference>
<dbReference type="Pfam" id="PF00561">
    <property type="entry name" value="Abhydrolase_1"/>
    <property type="match status" value="1"/>
</dbReference>
<proteinExistence type="predicted"/>
<gene>
    <name evidence="2" type="ORF">B7Z01_15240</name>
</gene>
<evidence type="ECO:0000313" key="3">
    <source>
        <dbReference type="Proteomes" id="UP000215595"/>
    </source>
</evidence>
<dbReference type="PANTHER" id="PTHR43798:SF33">
    <property type="entry name" value="HYDROLASE, PUTATIVE (AFU_ORTHOLOGUE AFUA_2G14860)-RELATED"/>
    <property type="match status" value="1"/>
</dbReference>
<feature type="domain" description="AB hydrolase-1" evidence="1">
    <location>
        <begin position="27"/>
        <end position="130"/>
    </location>
</feature>
<dbReference type="InterPro" id="IPR050266">
    <property type="entry name" value="AB_hydrolase_sf"/>
</dbReference>
<dbReference type="InterPro" id="IPR000073">
    <property type="entry name" value="AB_hydrolase_1"/>
</dbReference>